<dbReference type="AlphaFoldDB" id="A0A0N0H1P0"/>
<gene>
    <name evidence="8" type="ORF">ADL29_10735</name>
</gene>
<comment type="caution">
    <text evidence="8">The sequence shown here is derived from an EMBL/GenBank/DDBJ whole genome shotgun (WGS) entry which is preliminary data.</text>
</comment>
<dbReference type="EMBL" id="LGKG01000079">
    <property type="protein sequence ID" value="KPC64659.1"/>
    <property type="molecule type" value="Genomic_DNA"/>
</dbReference>
<evidence type="ECO:0000313" key="9">
    <source>
        <dbReference type="Proteomes" id="UP000037982"/>
    </source>
</evidence>
<accession>A0A0N0H1P0</accession>
<keyword evidence="5 6" id="KW-0472">Membrane</keyword>
<keyword evidence="9" id="KW-1185">Reference proteome</keyword>
<feature type="transmembrane region" description="Helical" evidence="6">
    <location>
        <begin position="12"/>
        <end position="40"/>
    </location>
</feature>
<keyword evidence="2" id="KW-1003">Cell membrane</keyword>
<evidence type="ECO:0000256" key="4">
    <source>
        <dbReference type="ARBA" id="ARBA00022989"/>
    </source>
</evidence>
<organism evidence="8 9">
    <name type="scientific">Streptomyces chattanoogensis</name>
    <dbReference type="NCBI Taxonomy" id="66876"/>
    <lineage>
        <taxon>Bacteria</taxon>
        <taxon>Bacillati</taxon>
        <taxon>Actinomycetota</taxon>
        <taxon>Actinomycetes</taxon>
        <taxon>Kitasatosporales</taxon>
        <taxon>Streptomycetaceae</taxon>
        <taxon>Streptomyces</taxon>
    </lineage>
</organism>
<dbReference type="InterPro" id="IPR027379">
    <property type="entry name" value="CLS_N"/>
</dbReference>
<sequence>MQAQLAHQLALAPTGTIVIACAGAAVVAAALALYFGALLGIVRSDLTTGMKLVWFAFTLMAPFLGSLLWFLIGRRDAQRRPGLA</sequence>
<dbReference type="Pfam" id="PF13396">
    <property type="entry name" value="PLDc_N"/>
    <property type="match status" value="1"/>
</dbReference>
<dbReference type="Proteomes" id="UP000037982">
    <property type="component" value="Unassembled WGS sequence"/>
</dbReference>
<dbReference type="GO" id="GO:0005886">
    <property type="term" value="C:plasma membrane"/>
    <property type="evidence" value="ECO:0007669"/>
    <property type="project" value="UniProtKB-SubCell"/>
</dbReference>
<name>A0A0N0H1P0_9ACTN</name>
<keyword evidence="3 6" id="KW-0812">Transmembrane</keyword>
<comment type="subcellular location">
    <subcellularLocation>
        <location evidence="1">Cell membrane</location>
        <topology evidence="1">Multi-pass membrane protein</topology>
    </subcellularLocation>
</comment>
<feature type="domain" description="Cardiolipin synthase N-terminal" evidence="7">
    <location>
        <begin position="32"/>
        <end position="74"/>
    </location>
</feature>
<protein>
    <recommendedName>
        <fullName evidence="7">Cardiolipin synthase N-terminal domain-containing protein</fullName>
    </recommendedName>
</protein>
<dbReference type="RefSeq" id="WP_053923436.1">
    <property type="nucleotide sequence ID" value="NZ_LGKG01000079.1"/>
</dbReference>
<evidence type="ECO:0000256" key="3">
    <source>
        <dbReference type="ARBA" id="ARBA00022692"/>
    </source>
</evidence>
<evidence type="ECO:0000256" key="2">
    <source>
        <dbReference type="ARBA" id="ARBA00022475"/>
    </source>
</evidence>
<proteinExistence type="predicted"/>
<evidence type="ECO:0000256" key="5">
    <source>
        <dbReference type="ARBA" id="ARBA00023136"/>
    </source>
</evidence>
<keyword evidence="4 6" id="KW-1133">Transmembrane helix</keyword>
<evidence type="ECO:0000259" key="7">
    <source>
        <dbReference type="Pfam" id="PF13396"/>
    </source>
</evidence>
<evidence type="ECO:0000313" key="8">
    <source>
        <dbReference type="EMBL" id="KPC64659.1"/>
    </source>
</evidence>
<dbReference type="PATRIC" id="fig|66876.3.peg.2339"/>
<evidence type="ECO:0000256" key="1">
    <source>
        <dbReference type="ARBA" id="ARBA00004651"/>
    </source>
</evidence>
<feature type="transmembrane region" description="Helical" evidence="6">
    <location>
        <begin position="52"/>
        <end position="72"/>
    </location>
</feature>
<evidence type="ECO:0000256" key="6">
    <source>
        <dbReference type="SAM" id="Phobius"/>
    </source>
</evidence>
<reference evidence="9" key="1">
    <citation type="submission" date="2015-07" db="EMBL/GenBank/DDBJ databases">
        <authorList>
            <person name="Ju K.-S."/>
            <person name="Doroghazi J.R."/>
            <person name="Metcalf W.W."/>
        </authorList>
    </citation>
    <scope>NUCLEOTIDE SEQUENCE [LARGE SCALE GENOMIC DNA]</scope>
    <source>
        <strain evidence="9">NRRL ISP-5002</strain>
    </source>
</reference>